<dbReference type="VEuPathDB" id="CryptoDB:cand_031050"/>
<dbReference type="EMBL" id="LRBS01000086">
    <property type="protein sequence ID" value="OII75675.1"/>
    <property type="molecule type" value="Genomic_DNA"/>
</dbReference>
<protein>
    <submittedName>
        <fullName evidence="2">TPR repeat-containing protein</fullName>
    </submittedName>
</protein>
<dbReference type="InterPro" id="IPR005631">
    <property type="entry name" value="SDH"/>
</dbReference>
<keyword evidence="1" id="KW-0143">Chaperone</keyword>
<dbReference type="GO" id="GO:0006099">
    <property type="term" value="P:tricarboxylic acid cycle"/>
    <property type="evidence" value="ECO:0007669"/>
    <property type="project" value="TreeGrafter"/>
</dbReference>
<dbReference type="GO" id="GO:0006121">
    <property type="term" value="P:mitochondrial electron transport, succinate to ubiquinone"/>
    <property type="evidence" value="ECO:0007669"/>
    <property type="project" value="TreeGrafter"/>
</dbReference>
<evidence type="ECO:0000256" key="1">
    <source>
        <dbReference type="ARBA" id="ARBA00023186"/>
    </source>
</evidence>
<dbReference type="Proteomes" id="UP000186804">
    <property type="component" value="Unassembled WGS sequence"/>
</dbReference>
<evidence type="ECO:0000313" key="2">
    <source>
        <dbReference type="EMBL" id="OII75675.1"/>
    </source>
</evidence>
<dbReference type="GO" id="GO:0034553">
    <property type="term" value="P:mitochondrial respiratory chain complex II assembly"/>
    <property type="evidence" value="ECO:0007669"/>
    <property type="project" value="TreeGrafter"/>
</dbReference>
<dbReference type="GO" id="GO:0005739">
    <property type="term" value="C:mitochondrion"/>
    <property type="evidence" value="ECO:0007669"/>
    <property type="project" value="TreeGrafter"/>
</dbReference>
<reference evidence="2 3" key="1">
    <citation type="submission" date="2016-10" db="EMBL/GenBank/DDBJ databases">
        <title>Reductive evolution of mitochondrial metabolism and differential evolution of invasion-related proteins in Cryptosporidium.</title>
        <authorList>
            <person name="Liu S."/>
            <person name="Roellig D.M."/>
            <person name="Guo Y."/>
            <person name="Li N."/>
            <person name="Frace M.A."/>
            <person name="Tang K."/>
            <person name="Zhang L."/>
            <person name="Feng Y."/>
            <person name="Xiao L."/>
        </authorList>
    </citation>
    <scope>NUCLEOTIDE SEQUENCE [LARGE SCALE GENOMIC DNA]</scope>
    <source>
        <strain evidence="2">30847</strain>
    </source>
</reference>
<dbReference type="GeneID" id="92367289"/>
<keyword evidence="3" id="KW-1185">Reference proteome</keyword>
<dbReference type="PANTHER" id="PTHR12469">
    <property type="entry name" value="PROTEIN EMI5 HOMOLOG, MITOCHONDRIAL"/>
    <property type="match status" value="1"/>
</dbReference>
<accession>A0A1J4MQF9</accession>
<dbReference type="AlphaFoldDB" id="A0A1J4MQF9"/>
<sequence>MFKIQLLQKSFKNYHHVIKNIRQTFSINILHKYYQAPNIQRQKLRHRCCNTGLKELDIIFKNFSDDYLDKLSYVQLKEFDLLLQNETLDLYDWLTGKRSTPSEIKNLTTWNLLTYKINNNSIIS</sequence>
<name>A0A1J4MQF9_9CRYT</name>
<dbReference type="SUPFAM" id="SSF109910">
    <property type="entry name" value="YgfY-like"/>
    <property type="match status" value="1"/>
</dbReference>
<organism evidence="2 3">
    <name type="scientific">Cryptosporidium andersoni</name>
    <dbReference type="NCBI Taxonomy" id="117008"/>
    <lineage>
        <taxon>Eukaryota</taxon>
        <taxon>Sar</taxon>
        <taxon>Alveolata</taxon>
        <taxon>Apicomplexa</taxon>
        <taxon>Conoidasida</taxon>
        <taxon>Coccidia</taxon>
        <taxon>Eucoccidiorida</taxon>
        <taxon>Eimeriorina</taxon>
        <taxon>Cryptosporidiidae</taxon>
        <taxon>Cryptosporidium</taxon>
    </lineage>
</organism>
<proteinExistence type="predicted"/>
<dbReference type="InterPro" id="IPR036714">
    <property type="entry name" value="SDH_sf"/>
</dbReference>
<evidence type="ECO:0000313" key="3">
    <source>
        <dbReference type="Proteomes" id="UP000186804"/>
    </source>
</evidence>
<comment type="caution">
    <text evidence="2">The sequence shown here is derived from an EMBL/GenBank/DDBJ whole genome shotgun (WGS) entry which is preliminary data.</text>
</comment>
<dbReference type="Gene3D" id="1.10.150.250">
    <property type="entry name" value="Flavinator of succinate dehydrogenase"/>
    <property type="match status" value="1"/>
</dbReference>
<dbReference type="OrthoDB" id="424813at2759"/>
<dbReference type="Pfam" id="PF03937">
    <property type="entry name" value="Sdh5"/>
    <property type="match status" value="1"/>
</dbReference>
<dbReference type="RefSeq" id="XP_067067521.1">
    <property type="nucleotide sequence ID" value="XM_067213331.1"/>
</dbReference>
<dbReference type="PANTHER" id="PTHR12469:SF2">
    <property type="entry name" value="SUCCINATE DEHYDROGENASE ASSEMBLY FACTOR 2, MITOCHONDRIAL"/>
    <property type="match status" value="1"/>
</dbReference>
<gene>
    <name evidence="2" type="ORF">cand_031050</name>
</gene>